<keyword evidence="5 13" id="KW-0479">Metal-binding</keyword>
<gene>
    <name evidence="17" type="ordered locus">PAS_chr2-2_0188</name>
</gene>
<evidence type="ECO:0000256" key="5">
    <source>
        <dbReference type="ARBA" id="ARBA00022723"/>
    </source>
</evidence>
<dbReference type="PROSITE" id="PS50103">
    <property type="entry name" value="ZF_C3H1"/>
    <property type="match status" value="1"/>
</dbReference>
<evidence type="ECO:0000256" key="7">
    <source>
        <dbReference type="ARBA" id="ARBA00022771"/>
    </source>
</evidence>
<dbReference type="SUPFAM" id="SSF54928">
    <property type="entry name" value="RNA-binding domain, RBD"/>
    <property type="match status" value="1"/>
</dbReference>
<dbReference type="HOGENOM" id="CLU_043308_0_1_1"/>
<dbReference type="InterPro" id="IPR034181">
    <property type="entry name" value="Cwc2_RRM"/>
</dbReference>
<dbReference type="GO" id="GO:0033120">
    <property type="term" value="P:positive regulation of RNA splicing"/>
    <property type="evidence" value="ECO:0007669"/>
    <property type="project" value="EnsemblFungi"/>
</dbReference>
<dbReference type="OrthoDB" id="10251848at2759"/>
<evidence type="ECO:0000256" key="11">
    <source>
        <dbReference type="ARBA" id="ARBA00023242"/>
    </source>
</evidence>
<dbReference type="AlphaFoldDB" id="C4R2K8"/>
<comment type="similarity">
    <text evidence="2">Belongs to the RRM CWC2 family.</text>
</comment>
<evidence type="ECO:0000256" key="4">
    <source>
        <dbReference type="ARBA" id="ARBA00022664"/>
    </source>
</evidence>
<dbReference type="GO" id="GO:0045292">
    <property type="term" value="P:mRNA cis splicing, via spliceosome"/>
    <property type="evidence" value="ECO:0007669"/>
    <property type="project" value="EnsemblFungi"/>
</dbReference>
<evidence type="ECO:0000256" key="14">
    <source>
        <dbReference type="SAM" id="MobiDB-lite"/>
    </source>
</evidence>
<organism evidence="17 18">
    <name type="scientific">Komagataella phaffii (strain GS115 / ATCC 20864)</name>
    <name type="common">Yeast</name>
    <name type="synonym">Pichia pastoris</name>
    <dbReference type="NCBI Taxonomy" id="644223"/>
    <lineage>
        <taxon>Eukaryota</taxon>
        <taxon>Fungi</taxon>
        <taxon>Dikarya</taxon>
        <taxon>Ascomycota</taxon>
        <taxon>Saccharomycotina</taxon>
        <taxon>Pichiomycetes</taxon>
        <taxon>Pichiales</taxon>
        <taxon>Pichiaceae</taxon>
        <taxon>Komagataella</taxon>
    </lineage>
</organism>
<dbReference type="PANTHER" id="PTHR14089:SF2">
    <property type="entry name" value="PRE-MRNA-SPLICING FACTOR CWC2"/>
    <property type="match status" value="1"/>
</dbReference>
<keyword evidence="8 13" id="KW-0862">Zinc</keyword>
<dbReference type="Gene3D" id="3.30.70.330">
    <property type="match status" value="1"/>
</dbReference>
<dbReference type="PROSITE" id="PS50102">
    <property type="entry name" value="RRM"/>
    <property type="match status" value="1"/>
</dbReference>
<dbReference type="EMBL" id="FN392320">
    <property type="protein sequence ID" value="CAY69732.1"/>
    <property type="molecule type" value="Genomic_DNA"/>
</dbReference>
<dbReference type="GO" id="GO:0000387">
    <property type="term" value="P:spliceosomal snRNP assembly"/>
    <property type="evidence" value="ECO:0007669"/>
    <property type="project" value="EnsemblFungi"/>
</dbReference>
<keyword evidence="10" id="KW-0508">mRNA splicing</keyword>
<dbReference type="OMA" id="WYNKWSQ"/>
<keyword evidence="7 13" id="KW-0863">Zinc-finger</keyword>
<dbReference type="Proteomes" id="UP000000314">
    <property type="component" value="Chromosome 2"/>
</dbReference>
<feature type="domain" description="RRM" evidence="15">
    <location>
        <begin position="131"/>
        <end position="209"/>
    </location>
</feature>
<feature type="region of interest" description="Disordered" evidence="14">
    <location>
        <begin position="246"/>
        <end position="278"/>
    </location>
</feature>
<dbReference type="InterPro" id="IPR012677">
    <property type="entry name" value="Nucleotide-bd_a/b_plait_sf"/>
</dbReference>
<feature type="region of interest" description="Disordered" evidence="14">
    <location>
        <begin position="1"/>
        <end position="25"/>
    </location>
</feature>
<evidence type="ECO:0000256" key="12">
    <source>
        <dbReference type="PROSITE-ProRule" id="PRU00176"/>
    </source>
</evidence>
<evidence type="ECO:0000256" key="2">
    <source>
        <dbReference type="ARBA" id="ARBA00008024"/>
    </source>
</evidence>
<dbReference type="GO" id="GO:0071007">
    <property type="term" value="C:U2-type catalytic step 2 spliceosome"/>
    <property type="evidence" value="ECO:0007669"/>
    <property type="project" value="EnsemblFungi"/>
</dbReference>
<dbReference type="GO" id="GO:0036002">
    <property type="term" value="F:pre-mRNA binding"/>
    <property type="evidence" value="ECO:0007669"/>
    <property type="project" value="EnsemblFungi"/>
</dbReference>
<dbReference type="GO" id="GO:0008270">
    <property type="term" value="F:zinc ion binding"/>
    <property type="evidence" value="ECO:0007669"/>
    <property type="project" value="UniProtKB-KW"/>
</dbReference>
<sequence>MGRRPARVQVDPESIDSDERPPQTGNIFNIWYSKWSGGDSSDRNTQTHSKTRCNIERDSGYTKADKEQSPFFCLYFSRGACCLGKKCEYLHRLPKETDSWIPHTLDCFGREKFAEYRDDMGGVGNFNKINRTLFVGRINEIDDSIELKISKNFAEWGDIDRIRVIPNKNIAFVTYKNELNAQFAKEAMAHQSLDPDNENEILSVKWANEDPNPEAKAKIEHEHNQQKLKIAKQLVEKLERLKQYESEKRASVTVEEPEETDDLPPKRQKMIQPSPLTPTFFNGSLSVLSELKHKKAHPQKNQALVDYSSDDSD</sequence>
<dbReference type="FunCoup" id="C4R2K8">
    <property type="interactions" value="213"/>
</dbReference>
<dbReference type="KEGG" id="ppa:PAS_chr2-2_0188"/>
<evidence type="ECO:0000259" key="16">
    <source>
        <dbReference type="PROSITE" id="PS50103"/>
    </source>
</evidence>
<evidence type="ECO:0000256" key="1">
    <source>
        <dbReference type="ARBA" id="ARBA00004123"/>
    </source>
</evidence>
<dbReference type="RefSeq" id="XP_002492012.1">
    <property type="nucleotide sequence ID" value="XM_002491967.1"/>
</dbReference>
<evidence type="ECO:0000259" key="15">
    <source>
        <dbReference type="PROSITE" id="PS50102"/>
    </source>
</evidence>
<feature type="domain" description="C3H1-type" evidence="16">
    <location>
        <begin position="67"/>
        <end position="94"/>
    </location>
</feature>
<dbReference type="GO" id="GO:0017070">
    <property type="term" value="F:U6 snRNA binding"/>
    <property type="evidence" value="ECO:0007669"/>
    <property type="project" value="EnsemblFungi"/>
</dbReference>
<dbReference type="CDD" id="cd12360">
    <property type="entry name" value="RRM_cwf2"/>
    <property type="match status" value="1"/>
</dbReference>
<keyword evidence="4" id="KW-0507">mRNA processing</keyword>
<evidence type="ECO:0000256" key="9">
    <source>
        <dbReference type="ARBA" id="ARBA00022884"/>
    </source>
</evidence>
<reference evidence="17 18" key="1">
    <citation type="journal article" date="2009" name="Nat. Biotechnol.">
        <title>Genome sequence of the recombinant protein production host Pichia pastoris.</title>
        <authorList>
            <person name="De Schutter K."/>
            <person name="Lin Y.C."/>
            <person name="Tiels P."/>
            <person name="Van Hecke A."/>
            <person name="Glinka S."/>
            <person name="Weber-Lehmann J."/>
            <person name="Rouze P."/>
            <person name="Van de Peer Y."/>
            <person name="Callewaert N."/>
        </authorList>
    </citation>
    <scope>NUCLEOTIDE SEQUENCE [LARGE SCALE GENOMIC DNA]</scope>
    <source>
        <strain evidence="18">GS115 / ATCC 20864</strain>
    </source>
</reference>
<keyword evidence="6" id="KW-0747">Spliceosome</keyword>
<dbReference type="eggNOG" id="KOG0118">
    <property type="taxonomic scope" value="Eukaryota"/>
</dbReference>
<dbReference type="InterPro" id="IPR039171">
    <property type="entry name" value="Cwc2/Slt11"/>
</dbReference>
<keyword evidence="9 12" id="KW-0694">RNA-binding</keyword>
<dbReference type="SMR" id="C4R2K8"/>
<dbReference type="PANTHER" id="PTHR14089">
    <property type="entry name" value="PRE-MRNA-SPLICING FACTOR RBM22"/>
    <property type="match status" value="1"/>
</dbReference>
<dbReference type="GeneID" id="8198763"/>
<protein>
    <recommendedName>
        <fullName evidence="3">Pre-mRNA-splicing factor CWC2</fullName>
    </recommendedName>
</protein>
<feature type="zinc finger region" description="C3H1-type" evidence="13">
    <location>
        <begin position="67"/>
        <end position="94"/>
    </location>
</feature>
<dbReference type="STRING" id="644223.C4R2K8"/>
<dbReference type="InParanoid" id="C4R2K8"/>
<evidence type="ECO:0000256" key="3">
    <source>
        <dbReference type="ARBA" id="ARBA00017295"/>
    </source>
</evidence>
<feature type="region of interest" description="Disordered" evidence="14">
    <location>
        <begin position="292"/>
        <end position="313"/>
    </location>
</feature>
<comment type="subcellular location">
    <subcellularLocation>
        <location evidence="1">Nucleus</location>
    </subcellularLocation>
</comment>
<dbReference type="SMART" id="SM00360">
    <property type="entry name" value="RRM"/>
    <property type="match status" value="1"/>
</dbReference>
<dbReference type="InterPro" id="IPR035979">
    <property type="entry name" value="RBD_domain_sf"/>
</dbReference>
<evidence type="ECO:0000313" key="17">
    <source>
        <dbReference type="EMBL" id="CAY69732.1"/>
    </source>
</evidence>
<keyword evidence="11" id="KW-0539">Nucleus</keyword>
<dbReference type="Pfam" id="PF16131">
    <property type="entry name" value="Torus"/>
    <property type="match status" value="1"/>
</dbReference>
<dbReference type="InterPro" id="IPR000504">
    <property type="entry name" value="RRM_dom"/>
</dbReference>
<evidence type="ECO:0000256" key="10">
    <source>
        <dbReference type="ARBA" id="ARBA00023187"/>
    </source>
</evidence>
<dbReference type="InterPro" id="IPR000571">
    <property type="entry name" value="Znf_CCCH"/>
</dbReference>
<dbReference type="GO" id="GO:0000974">
    <property type="term" value="C:Prp19 complex"/>
    <property type="evidence" value="ECO:0007669"/>
    <property type="project" value="EnsemblFungi"/>
</dbReference>
<keyword evidence="18" id="KW-1185">Reference proteome</keyword>
<proteinExistence type="inferred from homology"/>
<evidence type="ECO:0000256" key="8">
    <source>
        <dbReference type="ARBA" id="ARBA00022833"/>
    </source>
</evidence>
<accession>C4R2K8</accession>
<evidence type="ECO:0000256" key="13">
    <source>
        <dbReference type="PROSITE-ProRule" id="PRU00723"/>
    </source>
</evidence>
<dbReference type="InterPro" id="IPR032297">
    <property type="entry name" value="Torus"/>
</dbReference>
<dbReference type="Pfam" id="PF00076">
    <property type="entry name" value="RRM_1"/>
    <property type="match status" value="1"/>
</dbReference>
<dbReference type="GO" id="GO:0045787">
    <property type="term" value="P:positive regulation of cell cycle"/>
    <property type="evidence" value="ECO:0007669"/>
    <property type="project" value="EnsemblFungi"/>
</dbReference>
<evidence type="ECO:0000256" key="6">
    <source>
        <dbReference type="ARBA" id="ARBA00022728"/>
    </source>
</evidence>
<evidence type="ECO:0000313" key="18">
    <source>
        <dbReference type="Proteomes" id="UP000000314"/>
    </source>
</evidence>
<dbReference type="GO" id="GO:0071006">
    <property type="term" value="C:U2-type catalytic step 1 spliceosome"/>
    <property type="evidence" value="ECO:0007669"/>
    <property type="project" value="EnsemblFungi"/>
</dbReference>
<name>C4R2K8_KOMPG</name>